<keyword evidence="4 8" id="KW-0347">Helicase</keyword>
<dbReference type="CDD" id="cd18787">
    <property type="entry name" value="SF2_C_DEAD"/>
    <property type="match status" value="1"/>
</dbReference>
<comment type="catalytic activity">
    <reaction evidence="7">
        <text>ATP + H2O = ADP + phosphate + H(+)</text>
        <dbReference type="Rhea" id="RHEA:13065"/>
        <dbReference type="ChEBI" id="CHEBI:15377"/>
        <dbReference type="ChEBI" id="CHEBI:15378"/>
        <dbReference type="ChEBI" id="CHEBI:30616"/>
        <dbReference type="ChEBI" id="CHEBI:43474"/>
        <dbReference type="ChEBI" id="CHEBI:456216"/>
        <dbReference type="EC" id="3.6.4.13"/>
    </reaction>
</comment>
<dbReference type="SMART" id="SM00490">
    <property type="entry name" value="HELICc"/>
    <property type="match status" value="1"/>
</dbReference>
<dbReference type="SUPFAM" id="SSF52540">
    <property type="entry name" value="P-loop containing nucleoside triphosphate hydrolases"/>
    <property type="match status" value="1"/>
</dbReference>
<dbReference type="Pfam" id="PF00270">
    <property type="entry name" value="DEAD"/>
    <property type="match status" value="1"/>
</dbReference>
<feature type="domain" description="Helicase C-terminal" evidence="11">
    <location>
        <begin position="509"/>
        <end position="657"/>
    </location>
</feature>
<accession>A0A5E8BBJ6</accession>
<dbReference type="InterPro" id="IPR011545">
    <property type="entry name" value="DEAD/DEAH_box_helicase_dom"/>
</dbReference>
<evidence type="ECO:0000259" key="10">
    <source>
        <dbReference type="PROSITE" id="PS51192"/>
    </source>
</evidence>
<evidence type="ECO:0000256" key="8">
    <source>
        <dbReference type="RuleBase" id="RU000492"/>
    </source>
</evidence>
<keyword evidence="6" id="KW-0694">RNA-binding</keyword>
<dbReference type="InterPro" id="IPR000629">
    <property type="entry name" value="RNA-helicase_DEAD-box_CS"/>
</dbReference>
<evidence type="ECO:0000256" key="4">
    <source>
        <dbReference type="ARBA" id="ARBA00022806"/>
    </source>
</evidence>
<dbReference type="AlphaFoldDB" id="A0A5E8BBJ6"/>
<evidence type="ECO:0000259" key="11">
    <source>
        <dbReference type="PROSITE" id="PS51194"/>
    </source>
</evidence>
<dbReference type="Proteomes" id="UP000398389">
    <property type="component" value="Unassembled WGS sequence"/>
</dbReference>
<feature type="domain" description="Helicase ATP-binding" evidence="10">
    <location>
        <begin position="264"/>
        <end position="456"/>
    </location>
</feature>
<evidence type="ECO:0000256" key="2">
    <source>
        <dbReference type="ARBA" id="ARBA00022741"/>
    </source>
</evidence>
<dbReference type="PROSITE" id="PS51194">
    <property type="entry name" value="HELICASE_CTER"/>
    <property type="match status" value="1"/>
</dbReference>
<feature type="compositionally biased region" description="Basic residues" evidence="9">
    <location>
        <begin position="44"/>
        <end position="63"/>
    </location>
</feature>
<dbReference type="GO" id="GO:0003724">
    <property type="term" value="F:RNA helicase activity"/>
    <property type="evidence" value="ECO:0007669"/>
    <property type="project" value="UniProtKB-EC"/>
</dbReference>
<gene>
    <name evidence="12" type="ORF">SAPINGB_P001371</name>
</gene>
<evidence type="ECO:0000256" key="6">
    <source>
        <dbReference type="ARBA" id="ARBA00022884"/>
    </source>
</evidence>
<feature type="compositionally biased region" description="Low complexity" evidence="9">
    <location>
        <begin position="33"/>
        <end position="43"/>
    </location>
</feature>
<comment type="similarity">
    <text evidence="8">Belongs to the DEAD box helicase family.</text>
</comment>
<protein>
    <recommendedName>
        <fullName evidence="1">RNA helicase</fullName>
        <ecNumber evidence="1">3.6.4.13</ecNumber>
    </recommendedName>
</protein>
<dbReference type="GO" id="GO:0003723">
    <property type="term" value="F:RNA binding"/>
    <property type="evidence" value="ECO:0007669"/>
    <property type="project" value="UniProtKB-KW"/>
</dbReference>
<dbReference type="PANTHER" id="PTHR47959:SF1">
    <property type="entry name" value="ATP-DEPENDENT RNA HELICASE DBPA"/>
    <property type="match status" value="1"/>
</dbReference>
<evidence type="ECO:0000256" key="3">
    <source>
        <dbReference type="ARBA" id="ARBA00022801"/>
    </source>
</evidence>
<dbReference type="PROSITE" id="PS00039">
    <property type="entry name" value="DEAD_ATP_HELICASE"/>
    <property type="match status" value="1"/>
</dbReference>
<reference evidence="12 13" key="1">
    <citation type="submission" date="2019-09" db="EMBL/GenBank/DDBJ databases">
        <authorList>
            <person name="Brejova B."/>
        </authorList>
    </citation>
    <scope>NUCLEOTIDE SEQUENCE [LARGE SCALE GENOMIC DNA]</scope>
</reference>
<evidence type="ECO:0000256" key="5">
    <source>
        <dbReference type="ARBA" id="ARBA00022840"/>
    </source>
</evidence>
<keyword evidence="2 8" id="KW-0547">Nucleotide-binding</keyword>
<dbReference type="GO" id="GO:0005829">
    <property type="term" value="C:cytosol"/>
    <property type="evidence" value="ECO:0007669"/>
    <property type="project" value="TreeGrafter"/>
</dbReference>
<dbReference type="GO" id="GO:0006364">
    <property type="term" value="P:rRNA processing"/>
    <property type="evidence" value="ECO:0007669"/>
    <property type="project" value="UniProtKB-ARBA"/>
</dbReference>
<dbReference type="Pfam" id="PF00271">
    <property type="entry name" value="Helicase_C"/>
    <property type="match status" value="1"/>
</dbReference>
<dbReference type="SMART" id="SM00487">
    <property type="entry name" value="DEXDc"/>
    <property type="match status" value="1"/>
</dbReference>
<dbReference type="InterPro" id="IPR001650">
    <property type="entry name" value="Helicase_C-like"/>
</dbReference>
<feature type="compositionally biased region" description="Basic and acidic residues" evidence="9">
    <location>
        <begin position="1"/>
        <end position="32"/>
    </location>
</feature>
<dbReference type="GO" id="GO:0005524">
    <property type="term" value="F:ATP binding"/>
    <property type="evidence" value="ECO:0007669"/>
    <property type="project" value="UniProtKB-KW"/>
</dbReference>
<dbReference type="EC" id="3.6.4.13" evidence="1"/>
<dbReference type="PANTHER" id="PTHR47959">
    <property type="entry name" value="ATP-DEPENDENT RNA HELICASE RHLE-RELATED"/>
    <property type="match status" value="1"/>
</dbReference>
<organism evidence="12 13">
    <name type="scientific">Magnusiomyces paraingens</name>
    <dbReference type="NCBI Taxonomy" id="2606893"/>
    <lineage>
        <taxon>Eukaryota</taxon>
        <taxon>Fungi</taxon>
        <taxon>Dikarya</taxon>
        <taxon>Ascomycota</taxon>
        <taxon>Saccharomycotina</taxon>
        <taxon>Dipodascomycetes</taxon>
        <taxon>Dipodascales</taxon>
        <taxon>Dipodascaceae</taxon>
        <taxon>Magnusiomyces</taxon>
    </lineage>
</organism>
<dbReference type="InterPro" id="IPR027417">
    <property type="entry name" value="P-loop_NTPase"/>
</dbReference>
<dbReference type="OrthoDB" id="4310724at2759"/>
<dbReference type="PROSITE" id="PS51192">
    <property type="entry name" value="HELICASE_ATP_BIND_1"/>
    <property type="match status" value="1"/>
</dbReference>
<evidence type="ECO:0000256" key="9">
    <source>
        <dbReference type="SAM" id="MobiDB-lite"/>
    </source>
</evidence>
<dbReference type="GO" id="GO:0016787">
    <property type="term" value="F:hydrolase activity"/>
    <property type="evidence" value="ECO:0007669"/>
    <property type="project" value="UniProtKB-KW"/>
</dbReference>
<evidence type="ECO:0000256" key="1">
    <source>
        <dbReference type="ARBA" id="ARBA00012552"/>
    </source>
</evidence>
<evidence type="ECO:0000313" key="13">
    <source>
        <dbReference type="Proteomes" id="UP000398389"/>
    </source>
</evidence>
<dbReference type="EMBL" id="CABVLU010000001">
    <property type="protein sequence ID" value="VVT46756.1"/>
    <property type="molecule type" value="Genomic_DNA"/>
</dbReference>
<dbReference type="InterPro" id="IPR014001">
    <property type="entry name" value="Helicase_ATP-bd"/>
</dbReference>
<keyword evidence="3 8" id="KW-0378">Hydrolase</keyword>
<evidence type="ECO:0000313" key="12">
    <source>
        <dbReference type="EMBL" id="VVT46756.1"/>
    </source>
</evidence>
<dbReference type="GeneID" id="43580194"/>
<feature type="region of interest" description="Disordered" evidence="9">
    <location>
        <begin position="1"/>
        <end position="74"/>
    </location>
</feature>
<dbReference type="RefSeq" id="XP_031851985.1">
    <property type="nucleotide sequence ID" value="XM_031996094.1"/>
</dbReference>
<evidence type="ECO:0000256" key="7">
    <source>
        <dbReference type="ARBA" id="ARBA00047984"/>
    </source>
</evidence>
<dbReference type="Gene3D" id="3.40.50.300">
    <property type="entry name" value="P-loop containing nucleotide triphosphate hydrolases"/>
    <property type="match status" value="2"/>
</dbReference>
<keyword evidence="5 8" id="KW-0067">ATP-binding</keyword>
<dbReference type="InterPro" id="IPR050079">
    <property type="entry name" value="DEAD_box_RNA_helicase"/>
</dbReference>
<proteinExistence type="inferred from homology"/>
<keyword evidence="13" id="KW-1185">Reference proteome</keyword>
<sequence length="797" mass="89518">MTDTKKDPEKKPESTNKGTDTKGIIKDKKSSGDSKPASKGISKGTKKPFKKGKKFLKNKKKQLKKELSPDDGVGGIITLDADSLSWNSVDIDRRVNDFEGFFGLEELEGVSVERQDDGKIKFIQKEKKNHQRDISKIDKVENNNEDVIKLEENCDEKDISKENDVHITDQQKSKGEAKNDVKLKNENDDIETEKEINKKFKDEEIKGEDEVDDVFTTLEDVKVDISKLEWDFKDDGATKLSEYANKALAALNFNKPTEIQIQTIPLILQNHDVIGKAATGSGKTLAYGLPILEKHLALIKDLQGNNVIKDWPTAIIFSPTRELAIQIVKHISALAKYYPLIKGSSGVVPITGGLSIQKQQRLVQNKPAVIVATPGRFLELLESNNKIIEFFSKAEVMVLDEADRMLQEGHFKELEQALDLLGRGKKSKRQTLVFSATFQRDYMNKLGSKNKTNIGSSGRLSSNEDAIVFLKKKLRFKEKNPSFVDANPAEAVASKVHEAIIECGAMEKDLYLYYFTLLYPGRTIVFVNSIDAVKRLQPLLRELGIASTGLHSNMVQKQRLRSLEKFRENENSVLIATDVAARGLDIPMIQHVVHYNLPRTADMYVHRSGRTARAGSEGVSVIICSPEEASGPLVKLKRVLYRDQVRNNNPLSAFDVDYDVIKRIRPRVVIAKKISDSVQESTYKGKDTNWLHEAANDLGIDLDELADSSKKQKGWMPFEKKDQEKKILRKGDLRNLREELDELLAKPVLNRSGKYLTNGSVNLAQMVVTGQSHNAVIGKEKSSALESLTNPRKKQKK</sequence>
<name>A0A5E8BBJ6_9ASCO</name>